<dbReference type="EMBL" id="CM003528">
    <property type="protein sequence ID" value="RCV05907.1"/>
    <property type="molecule type" value="Genomic_DNA"/>
</dbReference>
<sequence>MNKLSESCKLAKRTKKHKSQFSSSAIMLARSDLVSLRESIQVRYCGILQHEPFLPRRCPDQPHPSLSSTTAEGTVATVATGLLPSLLILPITANNNFHS</sequence>
<reference evidence="1" key="1">
    <citation type="journal article" date="2012" name="Nat. Biotechnol.">
        <title>Reference genome sequence of the model plant Setaria.</title>
        <authorList>
            <person name="Bennetzen J.L."/>
            <person name="Schmutz J."/>
            <person name="Wang H."/>
            <person name="Percifield R."/>
            <person name="Hawkins J."/>
            <person name="Pontaroli A.C."/>
            <person name="Estep M."/>
            <person name="Feng L."/>
            <person name="Vaughn J.N."/>
            <person name="Grimwood J."/>
            <person name="Jenkins J."/>
            <person name="Barry K."/>
            <person name="Lindquist E."/>
            <person name="Hellsten U."/>
            <person name="Deshpande S."/>
            <person name="Wang X."/>
            <person name="Wu X."/>
            <person name="Mitros T."/>
            <person name="Triplett J."/>
            <person name="Yang X."/>
            <person name="Ye C.Y."/>
            <person name="Mauro-Herrera M."/>
            <person name="Wang L."/>
            <person name="Li P."/>
            <person name="Sharma M."/>
            <person name="Sharma R."/>
            <person name="Ronald P.C."/>
            <person name="Panaud O."/>
            <person name="Kellogg E.A."/>
            <person name="Brutnell T.P."/>
            <person name="Doust A.N."/>
            <person name="Tuskan G.A."/>
            <person name="Rokhsar D."/>
            <person name="Devos K.M."/>
        </authorList>
    </citation>
    <scope>NUCLEOTIDE SEQUENCE [LARGE SCALE GENOMIC DNA]</scope>
    <source>
        <strain evidence="1">Yugu1</strain>
    </source>
</reference>
<name>A0A368PJE4_SETIT</name>
<gene>
    <name evidence="1" type="ORF">SETIT_1G120200v2</name>
</gene>
<organism evidence="1">
    <name type="scientific">Setaria italica</name>
    <name type="common">Foxtail millet</name>
    <name type="synonym">Panicum italicum</name>
    <dbReference type="NCBI Taxonomy" id="4555"/>
    <lineage>
        <taxon>Eukaryota</taxon>
        <taxon>Viridiplantae</taxon>
        <taxon>Streptophyta</taxon>
        <taxon>Embryophyta</taxon>
        <taxon>Tracheophyta</taxon>
        <taxon>Spermatophyta</taxon>
        <taxon>Magnoliopsida</taxon>
        <taxon>Liliopsida</taxon>
        <taxon>Poales</taxon>
        <taxon>Poaceae</taxon>
        <taxon>PACMAD clade</taxon>
        <taxon>Panicoideae</taxon>
        <taxon>Panicodae</taxon>
        <taxon>Paniceae</taxon>
        <taxon>Cenchrinae</taxon>
        <taxon>Setaria</taxon>
    </lineage>
</organism>
<accession>A0A368PJE4</accession>
<protein>
    <submittedName>
        <fullName evidence="1">Uncharacterized protein</fullName>
    </submittedName>
</protein>
<dbReference type="AlphaFoldDB" id="A0A368PJE4"/>
<evidence type="ECO:0000313" key="1">
    <source>
        <dbReference type="EMBL" id="RCV05907.1"/>
    </source>
</evidence>
<proteinExistence type="predicted"/>
<reference evidence="1" key="2">
    <citation type="submission" date="2015-07" db="EMBL/GenBank/DDBJ databases">
        <authorList>
            <person name="Noorani M."/>
        </authorList>
    </citation>
    <scope>NUCLEOTIDE SEQUENCE</scope>
    <source>
        <strain evidence="1">Yugu1</strain>
    </source>
</reference>